<name>A0AAJ1U2C9_9ACTN</name>
<accession>A0AAJ1U2C9</accession>
<organism evidence="1 2">
    <name type="scientific">Nocardioides zeae</name>
    <dbReference type="NCBI Taxonomy" id="1457234"/>
    <lineage>
        <taxon>Bacteria</taxon>
        <taxon>Bacillati</taxon>
        <taxon>Actinomycetota</taxon>
        <taxon>Actinomycetes</taxon>
        <taxon>Propionibacteriales</taxon>
        <taxon>Nocardioidaceae</taxon>
        <taxon>Nocardioides</taxon>
    </lineage>
</organism>
<sequence length="211" mass="23613">MNEQAAESEALGLWTGDRGRLHEQSRRALLELLKGPYLSGRQRPQLWAALVADEAAIRSRLHDVFLELVLDPVDEFAFTRKVRTTELDVPSPLRTETLTFLDTAMLLVLRQQVLAAPGEARVIVGQEEVYERLDVYRTGDASSYLRNLNGAWGRMMNKLRVIHAAGEGRAEISPVVKFLLDHDHVVALTAEYRRIAGAEPAVTDPADEEES</sequence>
<gene>
    <name evidence="1" type="ORF">QE405_003363</name>
</gene>
<protein>
    <recommendedName>
        <fullName evidence="3">DUF4194 domain-containing protein</fullName>
    </recommendedName>
</protein>
<evidence type="ECO:0000313" key="2">
    <source>
        <dbReference type="Proteomes" id="UP001239215"/>
    </source>
</evidence>
<proteinExistence type="predicted"/>
<comment type="caution">
    <text evidence="1">The sequence shown here is derived from an EMBL/GenBank/DDBJ whole genome shotgun (WGS) entry which is preliminary data.</text>
</comment>
<dbReference type="Proteomes" id="UP001239215">
    <property type="component" value="Unassembled WGS sequence"/>
</dbReference>
<dbReference type="RefSeq" id="WP_307202906.1">
    <property type="nucleotide sequence ID" value="NZ_JAUTAN010000001.1"/>
</dbReference>
<reference evidence="1" key="1">
    <citation type="submission" date="2023-07" db="EMBL/GenBank/DDBJ databases">
        <title>Functional and genomic diversity of the sorghum phyllosphere microbiome.</title>
        <authorList>
            <person name="Shade A."/>
        </authorList>
    </citation>
    <scope>NUCLEOTIDE SEQUENCE</scope>
    <source>
        <strain evidence="1">SORGH_AS_1067</strain>
    </source>
</reference>
<dbReference type="AlphaFoldDB" id="A0AAJ1U2C9"/>
<dbReference type="Pfam" id="PF13835">
    <property type="entry name" value="DUF4194"/>
    <property type="match status" value="1"/>
</dbReference>
<evidence type="ECO:0000313" key="1">
    <source>
        <dbReference type="EMBL" id="MDQ1106079.1"/>
    </source>
</evidence>
<dbReference type="InterPro" id="IPR025449">
    <property type="entry name" value="JetB"/>
</dbReference>
<evidence type="ECO:0008006" key="3">
    <source>
        <dbReference type="Google" id="ProtNLM"/>
    </source>
</evidence>
<dbReference type="EMBL" id="JAUTAN010000001">
    <property type="protein sequence ID" value="MDQ1106079.1"/>
    <property type="molecule type" value="Genomic_DNA"/>
</dbReference>